<protein>
    <submittedName>
        <fullName evidence="1">Uncharacterized protein</fullName>
    </submittedName>
</protein>
<dbReference type="Proteomes" id="UP000828390">
    <property type="component" value="Unassembled WGS sequence"/>
</dbReference>
<dbReference type="EMBL" id="JAIWYP010000003">
    <property type="protein sequence ID" value="KAH3844890.1"/>
    <property type="molecule type" value="Genomic_DNA"/>
</dbReference>
<name>A0A9D4QWM4_DREPO</name>
<accession>A0A9D4QWM4</accession>
<organism evidence="1 2">
    <name type="scientific">Dreissena polymorpha</name>
    <name type="common">Zebra mussel</name>
    <name type="synonym">Mytilus polymorpha</name>
    <dbReference type="NCBI Taxonomy" id="45954"/>
    <lineage>
        <taxon>Eukaryota</taxon>
        <taxon>Metazoa</taxon>
        <taxon>Spiralia</taxon>
        <taxon>Lophotrochozoa</taxon>
        <taxon>Mollusca</taxon>
        <taxon>Bivalvia</taxon>
        <taxon>Autobranchia</taxon>
        <taxon>Heteroconchia</taxon>
        <taxon>Euheterodonta</taxon>
        <taxon>Imparidentia</taxon>
        <taxon>Neoheterodontei</taxon>
        <taxon>Myida</taxon>
        <taxon>Dreissenoidea</taxon>
        <taxon>Dreissenidae</taxon>
        <taxon>Dreissena</taxon>
    </lineage>
</organism>
<dbReference type="AlphaFoldDB" id="A0A9D4QWM4"/>
<reference evidence="1" key="1">
    <citation type="journal article" date="2019" name="bioRxiv">
        <title>The Genome of the Zebra Mussel, Dreissena polymorpha: A Resource for Invasive Species Research.</title>
        <authorList>
            <person name="McCartney M.A."/>
            <person name="Auch B."/>
            <person name="Kono T."/>
            <person name="Mallez S."/>
            <person name="Zhang Y."/>
            <person name="Obille A."/>
            <person name="Becker A."/>
            <person name="Abrahante J.E."/>
            <person name="Garbe J."/>
            <person name="Badalamenti J.P."/>
            <person name="Herman A."/>
            <person name="Mangelson H."/>
            <person name="Liachko I."/>
            <person name="Sullivan S."/>
            <person name="Sone E.D."/>
            <person name="Koren S."/>
            <person name="Silverstein K.A.T."/>
            <person name="Beckman K.B."/>
            <person name="Gohl D.M."/>
        </authorList>
    </citation>
    <scope>NUCLEOTIDE SEQUENCE</scope>
    <source>
        <strain evidence="1">Duluth1</strain>
        <tissue evidence="1">Whole animal</tissue>
    </source>
</reference>
<reference evidence="1" key="2">
    <citation type="submission" date="2020-11" db="EMBL/GenBank/DDBJ databases">
        <authorList>
            <person name="McCartney M.A."/>
            <person name="Auch B."/>
            <person name="Kono T."/>
            <person name="Mallez S."/>
            <person name="Becker A."/>
            <person name="Gohl D.M."/>
            <person name="Silverstein K.A.T."/>
            <person name="Koren S."/>
            <person name="Bechman K.B."/>
            <person name="Herman A."/>
            <person name="Abrahante J.E."/>
            <person name="Garbe J."/>
        </authorList>
    </citation>
    <scope>NUCLEOTIDE SEQUENCE</scope>
    <source>
        <strain evidence="1">Duluth1</strain>
        <tissue evidence="1">Whole animal</tissue>
    </source>
</reference>
<evidence type="ECO:0000313" key="2">
    <source>
        <dbReference type="Proteomes" id="UP000828390"/>
    </source>
</evidence>
<comment type="caution">
    <text evidence="1">The sequence shown here is derived from an EMBL/GenBank/DDBJ whole genome shotgun (WGS) entry which is preliminary data.</text>
</comment>
<gene>
    <name evidence="1" type="ORF">DPMN_087156</name>
</gene>
<sequence length="77" mass="9050">MENVLNGHWSMTLEQETHSTTYEERLEWSLENDATTRNSAVGRMSNVLNGHWNMTLEQDTPSRPYEELLEWSLEHDA</sequence>
<proteinExistence type="predicted"/>
<evidence type="ECO:0000313" key="1">
    <source>
        <dbReference type="EMBL" id="KAH3844890.1"/>
    </source>
</evidence>
<keyword evidence="2" id="KW-1185">Reference proteome</keyword>